<accession>A0A182J1H5</accession>
<dbReference type="EnsemblMetazoa" id="AATE009561-RA">
    <property type="protein sequence ID" value="AATE009561-PA.1"/>
    <property type="gene ID" value="AATE009561"/>
</dbReference>
<dbReference type="CDD" id="cd00190">
    <property type="entry name" value="Tryp_SPc"/>
    <property type="match status" value="1"/>
</dbReference>
<dbReference type="PROSITE" id="PS00135">
    <property type="entry name" value="TRYPSIN_SER"/>
    <property type="match status" value="1"/>
</dbReference>
<dbReference type="SMART" id="SM00020">
    <property type="entry name" value="Tryp_SPc"/>
    <property type="match status" value="1"/>
</dbReference>
<dbReference type="PRINTS" id="PR00722">
    <property type="entry name" value="CHYMOTRYPSIN"/>
</dbReference>
<dbReference type="PANTHER" id="PTHR24258:SF136">
    <property type="entry name" value="GH06673P-RELATED"/>
    <property type="match status" value="1"/>
</dbReference>
<dbReference type="PROSITE" id="PS50240">
    <property type="entry name" value="TRYPSIN_DOM"/>
    <property type="match status" value="1"/>
</dbReference>
<sequence>MEVARVGVLLLGLLEVHFSGAEDGNVTEIDWSKVRPIESFDHYWARLPPELQMPRRARLVTNGFAAVPGQFPYQVALLPEFLIGTGLCGGIVLTNFYILTAAHCVVQGVGVLATGGTAIMGAYDRSIAESEQQRIRFTKDGITYTAVTLRNDIATILLNAPMSFTVRVQPARLPTLSDTRTFAGLSGTVSGFGRTSDSSTGTSNFVRYASNPILSNNDCLTYWTPIYLGAENICMSGAGGRSPCFGDSGGPLTVSIVPQGRLLVGLVSFGDAAGCTVGIPSVYARITYFLQWILDNSDY</sequence>
<organism evidence="3">
    <name type="scientific">Anopheles atroparvus</name>
    <name type="common">European mosquito</name>
    <dbReference type="NCBI Taxonomy" id="41427"/>
    <lineage>
        <taxon>Eukaryota</taxon>
        <taxon>Metazoa</taxon>
        <taxon>Ecdysozoa</taxon>
        <taxon>Arthropoda</taxon>
        <taxon>Hexapoda</taxon>
        <taxon>Insecta</taxon>
        <taxon>Pterygota</taxon>
        <taxon>Neoptera</taxon>
        <taxon>Endopterygota</taxon>
        <taxon>Diptera</taxon>
        <taxon>Nematocera</taxon>
        <taxon>Culicoidea</taxon>
        <taxon>Culicidae</taxon>
        <taxon>Anophelinae</taxon>
        <taxon>Anopheles</taxon>
    </lineage>
</organism>
<dbReference type="PROSITE" id="PS00134">
    <property type="entry name" value="TRYPSIN_HIS"/>
    <property type="match status" value="1"/>
</dbReference>
<evidence type="ECO:0000313" key="3">
    <source>
        <dbReference type="EnsemblMetazoa" id="AATE009561-PA.1"/>
    </source>
</evidence>
<reference evidence="3" key="1">
    <citation type="submission" date="2022-08" db="UniProtKB">
        <authorList>
            <consortium name="EnsemblMetazoa"/>
        </authorList>
    </citation>
    <scope>IDENTIFICATION</scope>
    <source>
        <strain evidence="3">EBRO</strain>
    </source>
</reference>
<evidence type="ECO:0000256" key="2">
    <source>
        <dbReference type="ARBA" id="ARBA00024195"/>
    </source>
</evidence>
<evidence type="ECO:0000256" key="1">
    <source>
        <dbReference type="ARBA" id="ARBA00023157"/>
    </source>
</evidence>
<keyword evidence="1" id="KW-1015">Disulfide bond</keyword>
<proteinExistence type="inferred from homology"/>
<dbReference type="InterPro" id="IPR001254">
    <property type="entry name" value="Trypsin_dom"/>
</dbReference>
<dbReference type="Pfam" id="PF00089">
    <property type="entry name" value="Trypsin"/>
    <property type="match status" value="1"/>
</dbReference>
<dbReference type="GO" id="GO:0006508">
    <property type="term" value="P:proteolysis"/>
    <property type="evidence" value="ECO:0007669"/>
    <property type="project" value="InterPro"/>
</dbReference>
<dbReference type="InterPro" id="IPR043504">
    <property type="entry name" value="Peptidase_S1_PA_chymotrypsin"/>
</dbReference>
<dbReference type="VEuPathDB" id="VectorBase:AATE009561"/>
<dbReference type="Gene3D" id="2.40.10.10">
    <property type="entry name" value="Trypsin-like serine proteases"/>
    <property type="match status" value="2"/>
</dbReference>
<protein>
    <submittedName>
        <fullName evidence="3">Uncharacterized protein</fullName>
    </submittedName>
</protein>
<dbReference type="AlphaFoldDB" id="A0A182J1H5"/>
<dbReference type="GO" id="GO:0004252">
    <property type="term" value="F:serine-type endopeptidase activity"/>
    <property type="evidence" value="ECO:0007669"/>
    <property type="project" value="InterPro"/>
</dbReference>
<dbReference type="InterPro" id="IPR018114">
    <property type="entry name" value="TRYPSIN_HIS"/>
</dbReference>
<dbReference type="InterPro" id="IPR033116">
    <property type="entry name" value="TRYPSIN_SER"/>
</dbReference>
<name>A0A182J1H5_ANOAO</name>
<dbReference type="STRING" id="41427.A0A182J1H5"/>
<comment type="similarity">
    <text evidence="2">Belongs to the peptidase S1 family. CLIP subfamily.</text>
</comment>
<dbReference type="InterPro" id="IPR009003">
    <property type="entry name" value="Peptidase_S1_PA"/>
</dbReference>
<dbReference type="PANTHER" id="PTHR24258">
    <property type="entry name" value="SERINE PROTEASE-RELATED"/>
    <property type="match status" value="1"/>
</dbReference>
<dbReference type="SUPFAM" id="SSF50494">
    <property type="entry name" value="Trypsin-like serine proteases"/>
    <property type="match status" value="1"/>
</dbReference>
<dbReference type="InterPro" id="IPR001314">
    <property type="entry name" value="Peptidase_S1A"/>
</dbReference>